<evidence type="ECO:0000313" key="1">
    <source>
        <dbReference type="EMBL" id="KAK6780456.1"/>
    </source>
</evidence>
<reference evidence="1 2" key="1">
    <citation type="submission" date="2024-02" db="EMBL/GenBank/DDBJ databases">
        <title>de novo genome assembly of Solanum bulbocastanum strain 11H21.</title>
        <authorList>
            <person name="Hosaka A.J."/>
        </authorList>
    </citation>
    <scope>NUCLEOTIDE SEQUENCE [LARGE SCALE GENOMIC DNA]</scope>
    <source>
        <tissue evidence="1">Young leaves</tissue>
    </source>
</reference>
<dbReference type="EMBL" id="JBANQN010000009">
    <property type="protein sequence ID" value="KAK6780456.1"/>
    <property type="molecule type" value="Genomic_DNA"/>
</dbReference>
<accession>A0AAN8TB19</accession>
<evidence type="ECO:0000313" key="2">
    <source>
        <dbReference type="Proteomes" id="UP001371456"/>
    </source>
</evidence>
<gene>
    <name evidence="1" type="ORF">RDI58_022640</name>
</gene>
<dbReference type="Proteomes" id="UP001371456">
    <property type="component" value="Unassembled WGS sequence"/>
</dbReference>
<protein>
    <submittedName>
        <fullName evidence="1">Uncharacterized protein</fullName>
    </submittedName>
</protein>
<sequence>MESLTAKEVVVRK</sequence>
<keyword evidence="2" id="KW-1185">Reference proteome</keyword>
<organism evidence="1 2">
    <name type="scientific">Solanum bulbocastanum</name>
    <name type="common">Wild potato</name>
    <dbReference type="NCBI Taxonomy" id="147425"/>
    <lineage>
        <taxon>Eukaryota</taxon>
        <taxon>Viridiplantae</taxon>
        <taxon>Streptophyta</taxon>
        <taxon>Embryophyta</taxon>
        <taxon>Tracheophyta</taxon>
        <taxon>Spermatophyta</taxon>
        <taxon>Magnoliopsida</taxon>
        <taxon>eudicotyledons</taxon>
        <taxon>Gunneridae</taxon>
        <taxon>Pentapetalae</taxon>
        <taxon>asterids</taxon>
        <taxon>lamiids</taxon>
        <taxon>Solanales</taxon>
        <taxon>Solanaceae</taxon>
        <taxon>Solanoideae</taxon>
        <taxon>Solaneae</taxon>
        <taxon>Solanum</taxon>
    </lineage>
</organism>
<comment type="caution">
    <text evidence="1">The sequence shown here is derived from an EMBL/GenBank/DDBJ whole genome shotgun (WGS) entry which is preliminary data.</text>
</comment>
<name>A0AAN8TB19_SOLBU</name>
<proteinExistence type="predicted"/>